<feature type="transmembrane region" description="Helical" evidence="5">
    <location>
        <begin position="179"/>
        <end position="201"/>
    </location>
</feature>
<dbReference type="OrthoDB" id="4521223at2759"/>
<evidence type="ECO:0000313" key="6">
    <source>
        <dbReference type="EMBL" id="KJZ72942.1"/>
    </source>
</evidence>
<protein>
    <recommendedName>
        <fullName evidence="8">Sphingoid long-chain base transporter RSB1</fullName>
    </recommendedName>
</protein>
<gene>
    <name evidence="6" type="ORF">HIM_07705</name>
</gene>
<feature type="transmembrane region" description="Helical" evidence="5">
    <location>
        <begin position="65"/>
        <end position="86"/>
    </location>
</feature>
<evidence type="ECO:0000313" key="7">
    <source>
        <dbReference type="Proteomes" id="UP000054481"/>
    </source>
</evidence>
<dbReference type="PANTHER" id="PTHR31465:SF9">
    <property type="entry name" value="SPHINGOID LONG-CHAIN BASE TRANSPORTER RSB1"/>
    <property type="match status" value="1"/>
</dbReference>
<dbReference type="EMBL" id="KQ030540">
    <property type="protein sequence ID" value="KJZ72942.1"/>
    <property type="molecule type" value="Genomic_DNA"/>
</dbReference>
<keyword evidence="4 5" id="KW-0472">Membrane</keyword>
<sequence length="299" mass="32963">MSAAGGPPPGLKVFGPDTTCNLDTCPVEWSLYGFRPSLAANVAFLALFAVMGLVHTWLGIKWRTWGFMTGMILGCLCELVGYVGRIMLWKDPFSFNGFMTQIICLTIAPVFYTASIYVTLYKAINYFAPDLSRFHPKLFYWIFIPFDLVCLCLQAAGGAMSTDSSGSNKAGENISMAGLALQVVILTAFIAAFADYMFRYWRSGRLMGFGGRIGIFFFGLTASTLLILVRCAYRVAELRDGYNGTLIKEEIPFIVLEGVVIVLAGFALCLGHPGLVFDREMPRKVSRDSESDLPAYGRK</sequence>
<dbReference type="GO" id="GO:0005886">
    <property type="term" value="C:plasma membrane"/>
    <property type="evidence" value="ECO:0007669"/>
    <property type="project" value="TreeGrafter"/>
</dbReference>
<feature type="transmembrane region" description="Helical" evidence="5">
    <location>
        <begin position="138"/>
        <end position="159"/>
    </location>
</feature>
<evidence type="ECO:0000256" key="2">
    <source>
        <dbReference type="ARBA" id="ARBA00022692"/>
    </source>
</evidence>
<feature type="transmembrane region" description="Helical" evidence="5">
    <location>
        <begin position="213"/>
        <end position="233"/>
    </location>
</feature>
<dbReference type="GO" id="GO:0000324">
    <property type="term" value="C:fungal-type vacuole"/>
    <property type="evidence" value="ECO:0007669"/>
    <property type="project" value="TreeGrafter"/>
</dbReference>
<evidence type="ECO:0000256" key="4">
    <source>
        <dbReference type="ARBA" id="ARBA00023136"/>
    </source>
</evidence>
<evidence type="ECO:0000256" key="1">
    <source>
        <dbReference type="ARBA" id="ARBA00004141"/>
    </source>
</evidence>
<comment type="subcellular location">
    <subcellularLocation>
        <location evidence="1">Membrane</location>
        <topology evidence="1">Multi-pass membrane protein</topology>
    </subcellularLocation>
</comment>
<dbReference type="InterPro" id="IPR007568">
    <property type="entry name" value="RTA1"/>
</dbReference>
<reference evidence="6 7" key="1">
    <citation type="journal article" date="2014" name="Genome Biol. Evol.">
        <title>Comparative genomics and transcriptomics analyses reveal divergent lifestyle features of nematode endoparasitic fungus Hirsutella minnesotensis.</title>
        <authorList>
            <person name="Lai Y."/>
            <person name="Liu K."/>
            <person name="Zhang X."/>
            <person name="Zhang X."/>
            <person name="Li K."/>
            <person name="Wang N."/>
            <person name="Shu C."/>
            <person name="Wu Y."/>
            <person name="Wang C."/>
            <person name="Bushley K.E."/>
            <person name="Xiang M."/>
            <person name="Liu X."/>
        </authorList>
    </citation>
    <scope>NUCLEOTIDE SEQUENCE [LARGE SCALE GENOMIC DNA]</scope>
    <source>
        <strain evidence="6 7">3608</strain>
    </source>
</reference>
<proteinExistence type="predicted"/>
<feature type="transmembrane region" description="Helical" evidence="5">
    <location>
        <begin position="38"/>
        <end position="58"/>
    </location>
</feature>
<evidence type="ECO:0000256" key="5">
    <source>
        <dbReference type="SAM" id="Phobius"/>
    </source>
</evidence>
<dbReference type="AlphaFoldDB" id="A0A0F7ZYR7"/>
<keyword evidence="2 5" id="KW-0812">Transmembrane</keyword>
<evidence type="ECO:0000256" key="3">
    <source>
        <dbReference type="ARBA" id="ARBA00022989"/>
    </source>
</evidence>
<accession>A0A0F7ZYR7</accession>
<feature type="transmembrane region" description="Helical" evidence="5">
    <location>
        <begin position="253"/>
        <end position="277"/>
    </location>
</feature>
<organism evidence="6 7">
    <name type="scientific">Hirsutella minnesotensis 3608</name>
    <dbReference type="NCBI Taxonomy" id="1043627"/>
    <lineage>
        <taxon>Eukaryota</taxon>
        <taxon>Fungi</taxon>
        <taxon>Dikarya</taxon>
        <taxon>Ascomycota</taxon>
        <taxon>Pezizomycotina</taxon>
        <taxon>Sordariomycetes</taxon>
        <taxon>Hypocreomycetidae</taxon>
        <taxon>Hypocreales</taxon>
        <taxon>Ophiocordycipitaceae</taxon>
        <taxon>Hirsutella</taxon>
    </lineage>
</organism>
<feature type="transmembrane region" description="Helical" evidence="5">
    <location>
        <begin position="98"/>
        <end position="118"/>
    </location>
</feature>
<dbReference type="Proteomes" id="UP000054481">
    <property type="component" value="Unassembled WGS sequence"/>
</dbReference>
<keyword evidence="3 5" id="KW-1133">Transmembrane helix</keyword>
<name>A0A0F7ZYR7_9HYPO</name>
<keyword evidence="7" id="KW-1185">Reference proteome</keyword>
<dbReference type="PANTHER" id="PTHR31465">
    <property type="entry name" value="PROTEIN RTA1-RELATED"/>
    <property type="match status" value="1"/>
</dbReference>
<evidence type="ECO:0008006" key="8">
    <source>
        <dbReference type="Google" id="ProtNLM"/>
    </source>
</evidence>
<dbReference type="Pfam" id="PF04479">
    <property type="entry name" value="RTA1"/>
    <property type="match status" value="1"/>
</dbReference>